<evidence type="ECO:0000313" key="1">
    <source>
        <dbReference type="EMBL" id="SUZ52467.1"/>
    </source>
</evidence>
<dbReference type="AlphaFoldDB" id="A0A381ND62"/>
<accession>A0A381ND62</accession>
<name>A0A381ND62_9ZZZZ</name>
<reference evidence="1" key="1">
    <citation type="submission" date="2018-05" db="EMBL/GenBank/DDBJ databases">
        <authorList>
            <person name="Lanie J.A."/>
            <person name="Ng W.-L."/>
            <person name="Kazmierczak K.M."/>
            <person name="Andrzejewski T.M."/>
            <person name="Davidsen T.M."/>
            <person name="Wayne K.J."/>
            <person name="Tettelin H."/>
            <person name="Glass J.I."/>
            <person name="Rusch D."/>
            <person name="Podicherti R."/>
            <person name="Tsui H.-C.T."/>
            <person name="Winkler M.E."/>
        </authorList>
    </citation>
    <scope>NUCLEOTIDE SEQUENCE</scope>
</reference>
<proteinExistence type="predicted"/>
<organism evidence="1">
    <name type="scientific">marine metagenome</name>
    <dbReference type="NCBI Taxonomy" id="408172"/>
    <lineage>
        <taxon>unclassified sequences</taxon>
        <taxon>metagenomes</taxon>
        <taxon>ecological metagenomes</taxon>
    </lineage>
</organism>
<protein>
    <submittedName>
        <fullName evidence="1">Uncharacterized protein</fullName>
    </submittedName>
</protein>
<dbReference type="EMBL" id="UINC01000276">
    <property type="protein sequence ID" value="SUZ52467.1"/>
    <property type="molecule type" value="Genomic_DNA"/>
</dbReference>
<sequence length="63" mass="7153">MKNQGVYENVNPYENSTLSKKYQATKFPSGIHCNNILDKIGFINIENRPQTFGASTIYVAKKK</sequence>
<gene>
    <name evidence="1" type="ORF">METZ01_LOCUS5321</name>
</gene>